<dbReference type="SUPFAM" id="SSF117281">
    <property type="entry name" value="Kelch motif"/>
    <property type="match status" value="4"/>
</dbReference>
<dbReference type="PROSITE" id="PS50011">
    <property type="entry name" value="PROTEIN_KINASE_DOM"/>
    <property type="match status" value="1"/>
</dbReference>
<dbReference type="SUPFAM" id="SSF56112">
    <property type="entry name" value="Protein kinase-like (PK-like)"/>
    <property type="match status" value="1"/>
</dbReference>
<dbReference type="InterPro" id="IPR011009">
    <property type="entry name" value="Kinase-like_dom_sf"/>
</dbReference>
<dbReference type="SMART" id="SM00612">
    <property type="entry name" value="Kelch"/>
    <property type="match status" value="11"/>
</dbReference>
<proteinExistence type="predicted"/>
<dbReference type="AlphaFoldDB" id="A0A0U1CYG4"/>
<dbReference type="Gene3D" id="2.120.10.80">
    <property type="entry name" value="Kelch-type beta propeller"/>
    <property type="match status" value="3"/>
</dbReference>
<dbReference type="CDD" id="cd14014">
    <property type="entry name" value="STKc_PknB_like"/>
    <property type="match status" value="1"/>
</dbReference>
<feature type="region of interest" description="Disordered" evidence="3">
    <location>
        <begin position="379"/>
        <end position="416"/>
    </location>
</feature>
<dbReference type="PANTHER" id="PTHR45632:SF3">
    <property type="entry name" value="KELCH-LIKE PROTEIN 32"/>
    <property type="match status" value="1"/>
</dbReference>
<reference evidence="7" key="1">
    <citation type="submission" date="2015-03" db="EMBL/GenBank/DDBJ databases">
        <authorList>
            <person name="Urmite Genomes"/>
        </authorList>
    </citation>
    <scope>NUCLEOTIDE SEQUENCE [LARGE SCALE GENOMIC DNA]</scope>
    <source>
        <strain evidence="7">CSUR P1344</strain>
    </source>
</reference>
<dbReference type="Pfam" id="PF24681">
    <property type="entry name" value="Kelch_KLHDC2_KLHL20_DRC7"/>
    <property type="match status" value="2"/>
</dbReference>
<dbReference type="Proteomes" id="UP000199601">
    <property type="component" value="Unassembled WGS sequence"/>
</dbReference>
<dbReference type="Pfam" id="PF00069">
    <property type="entry name" value="Pkinase"/>
    <property type="match status" value="1"/>
</dbReference>
<accession>A0A0U1CYG4</accession>
<protein>
    <submittedName>
        <fullName evidence="6">Protein kinase</fullName>
    </submittedName>
</protein>
<dbReference type="SMART" id="SM00220">
    <property type="entry name" value="S_TKc"/>
    <property type="match status" value="1"/>
</dbReference>
<dbReference type="GO" id="GO:0004672">
    <property type="term" value="F:protein kinase activity"/>
    <property type="evidence" value="ECO:0007669"/>
    <property type="project" value="InterPro"/>
</dbReference>
<evidence type="ECO:0000313" key="6">
    <source>
        <dbReference type="EMBL" id="CQD04631.1"/>
    </source>
</evidence>
<evidence type="ECO:0000256" key="3">
    <source>
        <dbReference type="SAM" id="MobiDB-lite"/>
    </source>
</evidence>
<evidence type="ECO:0000256" key="2">
    <source>
        <dbReference type="ARBA" id="ARBA00022737"/>
    </source>
</evidence>
<keyword evidence="6" id="KW-0418">Kinase</keyword>
<keyword evidence="4" id="KW-1133">Transmembrane helix</keyword>
<organism evidence="6 7">
    <name type="scientific">Mycobacterium europaeum</name>
    <dbReference type="NCBI Taxonomy" id="761804"/>
    <lineage>
        <taxon>Bacteria</taxon>
        <taxon>Bacillati</taxon>
        <taxon>Actinomycetota</taxon>
        <taxon>Actinomycetes</taxon>
        <taxon>Mycobacteriales</taxon>
        <taxon>Mycobacteriaceae</taxon>
        <taxon>Mycobacterium</taxon>
        <taxon>Mycobacterium simiae complex</taxon>
    </lineage>
</organism>
<dbReference type="Gene3D" id="1.10.510.10">
    <property type="entry name" value="Transferase(Phosphotransferase) domain 1"/>
    <property type="match status" value="1"/>
</dbReference>
<evidence type="ECO:0000256" key="4">
    <source>
        <dbReference type="SAM" id="Phobius"/>
    </source>
</evidence>
<evidence type="ECO:0000259" key="5">
    <source>
        <dbReference type="PROSITE" id="PS50011"/>
    </source>
</evidence>
<dbReference type="Pfam" id="PF01344">
    <property type="entry name" value="Kelch_1"/>
    <property type="match status" value="1"/>
</dbReference>
<dbReference type="InterPro" id="IPR015915">
    <property type="entry name" value="Kelch-typ_b-propeller"/>
</dbReference>
<evidence type="ECO:0000256" key="1">
    <source>
        <dbReference type="ARBA" id="ARBA00022441"/>
    </source>
</evidence>
<keyword evidence="4" id="KW-0472">Membrane</keyword>
<evidence type="ECO:0000313" key="7">
    <source>
        <dbReference type="Proteomes" id="UP000199601"/>
    </source>
</evidence>
<keyword evidence="6" id="KW-0808">Transferase</keyword>
<dbReference type="RefSeq" id="WP_090418693.1">
    <property type="nucleotide sequence ID" value="NZ_CTEC01000001.1"/>
</dbReference>
<keyword evidence="1" id="KW-0880">Kelch repeat</keyword>
<keyword evidence="4" id="KW-0812">Transmembrane</keyword>
<feature type="domain" description="Protein kinase" evidence="5">
    <location>
        <begin position="26"/>
        <end position="283"/>
    </location>
</feature>
<gene>
    <name evidence="6" type="ORF">BN000_00873</name>
</gene>
<keyword evidence="2" id="KW-0677">Repeat</keyword>
<dbReference type="GO" id="GO:0005524">
    <property type="term" value="F:ATP binding"/>
    <property type="evidence" value="ECO:0007669"/>
    <property type="project" value="InterPro"/>
</dbReference>
<dbReference type="PANTHER" id="PTHR45632">
    <property type="entry name" value="LD33804P"/>
    <property type="match status" value="1"/>
</dbReference>
<dbReference type="EMBL" id="CTEC01000001">
    <property type="protein sequence ID" value="CQD04631.1"/>
    <property type="molecule type" value="Genomic_DNA"/>
</dbReference>
<dbReference type="InterPro" id="IPR006652">
    <property type="entry name" value="Kelch_1"/>
</dbReference>
<feature type="compositionally biased region" description="Pro residues" evidence="3">
    <location>
        <begin position="326"/>
        <end position="340"/>
    </location>
</feature>
<name>A0A0U1CYG4_9MYCO</name>
<dbReference type="InterPro" id="IPR000719">
    <property type="entry name" value="Prot_kinase_dom"/>
</dbReference>
<dbReference type="Gene3D" id="3.30.200.20">
    <property type="entry name" value="Phosphorylase Kinase, domain 1"/>
    <property type="match status" value="1"/>
</dbReference>
<feature type="region of interest" description="Disordered" evidence="3">
    <location>
        <begin position="316"/>
        <end position="351"/>
    </location>
</feature>
<keyword evidence="7" id="KW-1185">Reference proteome</keyword>
<feature type="transmembrane region" description="Helical" evidence="4">
    <location>
        <begin position="431"/>
        <end position="453"/>
    </location>
</feature>
<sequence>MPEEPRSDTVAPVPSGIAAELAAAGFEDARQVARGGAGVIYCCYETALGRSVAVKVLPSHIDDDSRERFLREGYAMGGLSGHPNIVNILRVGVTASGKPYIVMPYHSADSLAVRLRREGPVPWPEALHIGVKLCGALETAHRAGTLHRDIKPANILVNDYGEPQLSDFGIAHIEGGYETATGFFSGTIDYTAPEVMTGNPATVASDVYSLGATLYALIAGNAAHERKKGEDLIAQYLRISTTGIPDMRPDGIPDAVCSAIERAMSIDPAERPASAEEFGRELQAAQRRNGLKPDAMAITGRPSAVAADVPFAPPVPPGVHSEVARPPAPNASGPAPPPRGPAGHDDPTSAISAPVDQAMETAPFPQSGPAELSEAASLLRGGHGSATQPKVPPPQATAPSGRSGGVQGPPRGPGARVAAWFAEPGQQRNRIAMAAGAVAAILLLVAAGIYVALPNDNKAGSKGAAGQPTAQPPMQWKPITNARISRDAAATTQADGTIWIFGGIRSDGGLTGLQEGYDPVIDSWKVGDDLPVPVSHAMAVTWQGNPVVLGGWKSEGGKNVASDQVWRVVNSRWVELPHLQQPRAAAAAAVVGDRLVVTGGVDASGALLNTTEVFDGNTWTLGAPIPTPRQLLAGASDGKLMYTVGGTTGTADLATVEAYDPSAKAWAAMPALSQPRSDSGVAVVDGRLVAVGGVSAGQVLKSAAAFDLMTKTWSGLPDMTTGRHGLAVDAVEKSVYAIGGSTAVGDGQLTSSAEALKLPARRIQPAAQWRSLPDAPTPRLMMAWAVQGDKIWIVGGLRNGAALQTVESYDPRTGAWQTGPPLPIPLHHATAATYRGEVVVLGGASDQLADASDKVFALRGGNWVELPHLTHARAAPAAAVVGDKLIAVGGQNAKQLVPQTEVFDGSSWKDAADMPTPREHLAAVSDGTYLYAIGGRFLSADKNSAANERFDPQSGAWTKLVGMPTPRGSYGATYIDGRIVVAGGEEPTMVLNVAEMYDIADGKWSTLPPMPTARHAEVVATVGNTVYCIGGANRPTHEGPIATVEALDFM</sequence>